<accession>A0A8J8T5F8</accession>
<protein>
    <submittedName>
        <fullName evidence="2">Uncharacterized protein</fullName>
    </submittedName>
</protein>
<keyword evidence="3" id="KW-1185">Reference proteome</keyword>
<proteinExistence type="predicted"/>
<evidence type="ECO:0000313" key="2">
    <source>
        <dbReference type="EMBL" id="TNV82236.1"/>
    </source>
</evidence>
<dbReference type="Proteomes" id="UP000785679">
    <property type="component" value="Unassembled WGS sequence"/>
</dbReference>
<gene>
    <name evidence="2" type="ORF">FGO68_gene11762</name>
</gene>
<keyword evidence="1" id="KW-1133">Transmembrane helix</keyword>
<name>A0A8J8T5F8_HALGN</name>
<dbReference type="EMBL" id="RRYP01005213">
    <property type="protein sequence ID" value="TNV82236.1"/>
    <property type="molecule type" value="Genomic_DNA"/>
</dbReference>
<dbReference type="AlphaFoldDB" id="A0A8J8T5F8"/>
<evidence type="ECO:0000256" key="1">
    <source>
        <dbReference type="SAM" id="Phobius"/>
    </source>
</evidence>
<keyword evidence="1" id="KW-0812">Transmembrane</keyword>
<comment type="caution">
    <text evidence="2">The sequence shown here is derived from an EMBL/GenBank/DDBJ whole genome shotgun (WGS) entry which is preliminary data.</text>
</comment>
<feature type="transmembrane region" description="Helical" evidence="1">
    <location>
        <begin position="65"/>
        <end position="84"/>
    </location>
</feature>
<keyword evidence="1" id="KW-0472">Membrane</keyword>
<reference evidence="2" key="1">
    <citation type="submission" date="2019-06" db="EMBL/GenBank/DDBJ databases">
        <authorList>
            <person name="Zheng W."/>
        </authorList>
    </citation>
    <scope>NUCLEOTIDE SEQUENCE</scope>
    <source>
        <strain evidence="2">QDHG01</strain>
    </source>
</reference>
<evidence type="ECO:0000313" key="3">
    <source>
        <dbReference type="Proteomes" id="UP000785679"/>
    </source>
</evidence>
<sequence length="90" mass="10798">MRMAFLNTAQNFSKGQTAKQPYESTFMLKFSLIYLRLKQLTFQYSQTPLKHLQYFSSMSFDNHYIAIRTFCFFCNLISTMKLILHPFLKF</sequence>
<organism evidence="2 3">
    <name type="scientific">Halteria grandinella</name>
    <dbReference type="NCBI Taxonomy" id="5974"/>
    <lineage>
        <taxon>Eukaryota</taxon>
        <taxon>Sar</taxon>
        <taxon>Alveolata</taxon>
        <taxon>Ciliophora</taxon>
        <taxon>Intramacronucleata</taxon>
        <taxon>Spirotrichea</taxon>
        <taxon>Stichotrichia</taxon>
        <taxon>Sporadotrichida</taxon>
        <taxon>Halteriidae</taxon>
        <taxon>Halteria</taxon>
    </lineage>
</organism>